<keyword evidence="3" id="KW-1185">Reference proteome</keyword>
<evidence type="ECO:0000313" key="2">
    <source>
        <dbReference type="EMBL" id="MFA1552074.1"/>
    </source>
</evidence>
<evidence type="ECO:0000313" key="3">
    <source>
        <dbReference type="Proteomes" id="UP001569904"/>
    </source>
</evidence>
<accession>A0ABV4QNB0</accession>
<dbReference type="Gene3D" id="3.40.50.720">
    <property type="entry name" value="NAD(P)-binding Rossmann-like Domain"/>
    <property type="match status" value="1"/>
</dbReference>
<sequence>MTELSGGRMFTPPPSPRVVAVIGASRTRGTAGAELLRDLVSGGFEGAVFAVNPHCAGSDLHGVPCVAGLGDLPEPPDLAVIAVPAYAVSGVAAACGRFGIPALMVIGSELTAGQRGGLLAVCREHGIRLAGRDYLDAAFGPGRPAAPGEPLSARTSPAR</sequence>
<dbReference type="Proteomes" id="UP001569904">
    <property type="component" value="Unassembled WGS sequence"/>
</dbReference>
<reference evidence="2 3" key="1">
    <citation type="submission" date="2023-11" db="EMBL/GenBank/DDBJ databases">
        <title>Actinomadura monticuli sp. nov., isolated from volcanic ash.</title>
        <authorList>
            <person name="Lee S.D."/>
            <person name="Yang H."/>
            <person name="Kim I.S."/>
        </authorList>
    </citation>
    <scope>NUCLEOTIDE SEQUENCE [LARGE SCALE GENOMIC DNA]</scope>
    <source>
        <strain evidence="2 3">DSM 45346</strain>
    </source>
</reference>
<dbReference type="EMBL" id="JAXCEH010000001">
    <property type="protein sequence ID" value="MFA1552074.1"/>
    <property type="molecule type" value="Genomic_DNA"/>
</dbReference>
<dbReference type="InterPro" id="IPR003781">
    <property type="entry name" value="CoA-bd"/>
</dbReference>
<dbReference type="Pfam" id="PF13380">
    <property type="entry name" value="CoA_binding_2"/>
    <property type="match status" value="1"/>
</dbReference>
<protein>
    <submittedName>
        <fullName evidence="2">CoA-binding protein</fullName>
    </submittedName>
</protein>
<dbReference type="RefSeq" id="WP_371938367.1">
    <property type="nucleotide sequence ID" value="NZ_JAXCEH010000001.1"/>
</dbReference>
<organism evidence="2 3">
    <name type="scientific">Actinomadura chokoriensis</name>
    <dbReference type="NCBI Taxonomy" id="454156"/>
    <lineage>
        <taxon>Bacteria</taxon>
        <taxon>Bacillati</taxon>
        <taxon>Actinomycetota</taxon>
        <taxon>Actinomycetes</taxon>
        <taxon>Streptosporangiales</taxon>
        <taxon>Thermomonosporaceae</taxon>
        <taxon>Actinomadura</taxon>
    </lineage>
</organism>
<dbReference type="SUPFAM" id="SSF51735">
    <property type="entry name" value="NAD(P)-binding Rossmann-fold domains"/>
    <property type="match status" value="1"/>
</dbReference>
<dbReference type="PANTHER" id="PTHR42793">
    <property type="entry name" value="COA BINDING DOMAIN CONTAINING PROTEIN"/>
    <property type="match status" value="1"/>
</dbReference>
<name>A0ABV4QNB0_9ACTN</name>
<evidence type="ECO:0000259" key="1">
    <source>
        <dbReference type="SMART" id="SM00881"/>
    </source>
</evidence>
<feature type="domain" description="CoA-binding" evidence="1">
    <location>
        <begin position="13"/>
        <end position="110"/>
    </location>
</feature>
<dbReference type="SMART" id="SM00881">
    <property type="entry name" value="CoA_binding"/>
    <property type="match status" value="1"/>
</dbReference>
<gene>
    <name evidence="2" type="ORF">SM436_00075</name>
</gene>
<proteinExistence type="predicted"/>
<dbReference type="InterPro" id="IPR036291">
    <property type="entry name" value="NAD(P)-bd_dom_sf"/>
</dbReference>
<dbReference type="PANTHER" id="PTHR42793:SF1">
    <property type="entry name" value="PEPTIDYL-LYSINE N-ACETYLTRANSFERASE PATZ"/>
    <property type="match status" value="1"/>
</dbReference>
<comment type="caution">
    <text evidence="2">The sequence shown here is derived from an EMBL/GenBank/DDBJ whole genome shotgun (WGS) entry which is preliminary data.</text>
</comment>